<dbReference type="GO" id="GO:0003993">
    <property type="term" value="F:acid phosphatase activity"/>
    <property type="evidence" value="ECO:0007669"/>
    <property type="project" value="UniProtKB-UniRule"/>
</dbReference>
<protein>
    <recommendedName>
        <fullName evidence="2 5">acid phosphatase</fullName>
        <ecNumber evidence="2 5">3.1.3.2</ecNumber>
    </recommendedName>
</protein>
<feature type="binding site" evidence="6">
    <location>
        <position position="219"/>
    </location>
    <ligand>
        <name>Fe cation</name>
        <dbReference type="ChEBI" id="CHEBI:24875"/>
        <label>2</label>
    </ligand>
</feature>
<evidence type="ECO:0000313" key="10">
    <source>
        <dbReference type="Proteomes" id="UP000468650"/>
    </source>
</evidence>
<feature type="binding site" evidence="6">
    <location>
        <position position="57"/>
    </location>
    <ligand>
        <name>Fe cation</name>
        <dbReference type="ChEBI" id="CHEBI:24875"/>
        <label>1</label>
    </ligand>
</feature>
<keyword evidence="5 6" id="KW-0408">Iron</keyword>
<evidence type="ECO:0000256" key="2">
    <source>
        <dbReference type="ARBA" id="ARBA00012646"/>
    </source>
</evidence>
<dbReference type="Pfam" id="PF00149">
    <property type="entry name" value="Metallophos"/>
    <property type="match status" value="1"/>
</dbReference>
<name>A0A6N6RCK7_9FLAO</name>
<feature type="binding site" evidence="6">
    <location>
        <position position="128"/>
    </location>
    <ligand>
        <name>Fe cation</name>
        <dbReference type="ChEBI" id="CHEBI:24875"/>
        <label>2</label>
    </ligand>
</feature>
<dbReference type="EC" id="3.1.3.2" evidence="2 5"/>
<dbReference type="Proteomes" id="UP000468650">
    <property type="component" value="Unassembled WGS sequence"/>
</dbReference>
<evidence type="ECO:0000313" key="9">
    <source>
        <dbReference type="EMBL" id="KAB2805365.1"/>
    </source>
</evidence>
<feature type="binding site" evidence="6">
    <location>
        <position position="255"/>
    </location>
    <ligand>
        <name>Fe cation</name>
        <dbReference type="ChEBI" id="CHEBI:24875"/>
        <label>2</label>
    </ligand>
</feature>
<dbReference type="PANTHER" id="PTHR10161:SF14">
    <property type="entry name" value="TARTRATE-RESISTANT ACID PHOSPHATASE TYPE 5"/>
    <property type="match status" value="1"/>
</dbReference>
<comment type="cofactor">
    <cofactor evidence="6">
        <name>Fe cation</name>
        <dbReference type="ChEBI" id="CHEBI:24875"/>
    </cofactor>
    <text evidence="6">Binds 2 iron ions per subunit.</text>
</comment>
<dbReference type="AlphaFoldDB" id="A0A6N6RCK7"/>
<dbReference type="PROSITE" id="PS51257">
    <property type="entry name" value="PROKAR_LIPOPROTEIN"/>
    <property type="match status" value="1"/>
</dbReference>
<comment type="catalytic activity">
    <reaction evidence="1 5">
        <text>a phosphate monoester + H2O = an alcohol + phosphate</text>
        <dbReference type="Rhea" id="RHEA:15017"/>
        <dbReference type="ChEBI" id="CHEBI:15377"/>
        <dbReference type="ChEBI" id="CHEBI:30879"/>
        <dbReference type="ChEBI" id="CHEBI:43474"/>
        <dbReference type="ChEBI" id="CHEBI:67140"/>
        <dbReference type="EC" id="3.1.3.2"/>
    </reaction>
</comment>
<keyword evidence="6" id="KW-0479">Metal-binding</keyword>
<dbReference type="InterPro" id="IPR024927">
    <property type="entry name" value="Acid_PPase"/>
</dbReference>
<dbReference type="OrthoDB" id="9809781at2"/>
<feature type="binding site" evidence="6">
    <location>
        <position position="93"/>
    </location>
    <ligand>
        <name>Fe cation</name>
        <dbReference type="ChEBI" id="CHEBI:24875"/>
        <label>1</label>
    </ligand>
</feature>
<keyword evidence="4 5" id="KW-0378">Hydrolase</keyword>
<dbReference type="Gene3D" id="3.60.21.10">
    <property type="match status" value="1"/>
</dbReference>
<accession>A0A6N6RCK7</accession>
<comment type="caution">
    <text evidence="9">The sequence shown here is derived from an EMBL/GenBank/DDBJ whole genome shotgun (WGS) entry which is preliminary data.</text>
</comment>
<feature type="chain" id="PRO_5026649811" description="acid phosphatase" evidence="7">
    <location>
        <begin position="18"/>
        <end position="327"/>
    </location>
</feature>
<evidence type="ECO:0000256" key="6">
    <source>
        <dbReference type="PIRSR" id="PIRSR000898-1"/>
    </source>
</evidence>
<evidence type="ECO:0000259" key="8">
    <source>
        <dbReference type="Pfam" id="PF00149"/>
    </source>
</evidence>
<dbReference type="EMBL" id="WBVO01000015">
    <property type="protein sequence ID" value="KAB2805365.1"/>
    <property type="molecule type" value="Genomic_DNA"/>
</dbReference>
<evidence type="ECO:0000256" key="5">
    <source>
        <dbReference type="PIRNR" id="PIRNR000898"/>
    </source>
</evidence>
<dbReference type="InterPro" id="IPR029052">
    <property type="entry name" value="Metallo-depent_PP-like"/>
</dbReference>
<proteinExistence type="predicted"/>
<sequence length="327" mass="37229">MKILPISLLAIAAACTAPTEQSSAPVAIDPYPSTLQIESLNDLETLEDGLSFYVIGDWGRQGYFHQKDLAETMNQAAFVIEPEFIISTGDNFYDNGVASVDDPLWEGSFENIYTGNFLQAPWYVVLGNHDYRTNPQAQIDYSLKSARWTMPARYWVTDMELEDDGDVRFVFMDTSPLEDDYYTETKYRNVWGQDSTRQLTWLDSVLAQTTQNWKIVVGHHPLYTGGKRKDDPAYVRSHVEPYFDEYEVDAYFCGHEHDLQHIKPEGHKTHHFVSGAGAECRPTGEREGTQFAKSETGFMIVTLTSEEMLVQAVNWKGEVLYKTSIVK</sequence>
<evidence type="ECO:0000256" key="7">
    <source>
        <dbReference type="SAM" id="SignalP"/>
    </source>
</evidence>
<dbReference type="InterPro" id="IPR051558">
    <property type="entry name" value="Metallophosphoesterase_PAP"/>
</dbReference>
<feature type="binding site" evidence="6">
    <location>
        <position position="257"/>
    </location>
    <ligand>
        <name>Fe cation</name>
        <dbReference type="ChEBI" id="CHEBI:24875"/>
        <label>1</label>
    </ligand>
</feature>
<keyword evidence="10" id="KW-1185">Reference proteome</keyword>
<evidence type="ECO:0000256" key="3">
    <source>
        <dbReference type="ARBA" id="ARBA00022729"/>
    </source>
</evidence>
<reference evidence="9 10" key="1">
    <citation type="submission" date="2019-09" db="EMBL/GenBank/DDBJ databases">
        <title>Genomes of family Cryomorphaceae.</title>
        <authorList>
            <person name="Bowman J.P."/>
        </authorList>
    </citation>
    <scope>NUCLEOTIDE SEQUENCE [LARGE SCALE GENOMIC DNA]</scope>
    <source>
        <strain evidence="9 10">LMG 25704</strain>
    </source>
</reference>
<feature type="domain" description="Calcineurin-like phosphoesterase" evidence="8">
    <location>
        <begin position="51"/>
        <end position="258"/>
    </location>
</feature>
<dbReference type="PIRSF" id="PIRSF000898">
    <property type="entry name" value="Acid_Ptase_5"/>
    <property type="match status" value="1"/>
</dbReference>
<evidence type="ECO:0000256" key="1">
    <source>
        <dbReference type="ARBA" id="ARBA00000032"/>
    </source>
</evidence>
<keyword evidence="3 7" id="KW-0732">Signal</keyword>
<dbReference type="RefSeq" id="WP_151668415.1">
    <property type="nucleotide sequence ID" value="NZ_WBVO01000015.1"/>
</dbReference>
<feature type="signal peptide" evidence="7">
    <location>
        <begin position="1"/>
        <end position="17"/>
    </location>
</feature>
<organism evidence="9 10">
    <name type="scientific">Phaeocystidibacter luteus</name>
    <dbReference type="NCBI Taxonomy" id="911197"/>
    <lineage>
        <taxon>Bacteria</taxon>
        <taxon>Pseudomonadati</taxon>
        <taxon>Bacteroidota</taxon>
        <taxon>Flavobacteriia</taxon>
        <taxon>Flavobacteriales</taxon>
        <taxon>Phaeocystidibacteraceae</taxon>
        <taxon>Phaeocystidibacter</taxon>
    </lineage>
</organism>
<dbReference type="PANTHER" id="PTHR10161">
    <property type="entry name" value="TARTRATE-RESISTANT ACID PHOSPHATASE TYPE 5"/>
    <property type="match status" value="1"/>
</dbReference>
<dbReference type="InterPro" id="IPR004843">
    <property type="entry name" value="Calcineurin-like_PHP"/>
</dbReference>
<feature type="binding site" evidence="6">
    <location>
        <position position="90"/>
    </location>
    <ligand>
        <name>Fe cation</name>
        <dbReference type="ChEBI" id="CHEBI:24875"/>
        <label>1</label>
    </ligand>
</feature>
<dbReference type="SUPFAM" id="SSF56300">
    <property type="entry name" value="Metallo-dependent phosphatases"/>
    <property type="match status" value="1"/>
</dbReference>
<dbReference type="CDD" id="cd07378">
    <property type="entry name" value="MPP_ACP5"/>
    <property type="match status" value="1"/>
</dbReference>
<feature type="binding site" evidence="6">
    <location>
        <position position="90"/>
    </location>
    <ligand>
        <name>Fe cation</name>
        <dbReference type="ChEBI" id="CHEBI:24875"/>
        <label>2</label>
    </ligand>
</feature>
<dbReference type="GO" id="GO:0046872">
    <property type="term" value="F:metal ion binding"/>
    <property type="evidence" value="ECO:0007669"/>
    <property type="project" value="UniProtKB-KW"/>
</dbReference>
<evidence type="ECO:0000256" key="4">
    <source>
        <dbReference type="ARBA" id="ARBA00022801"/>
    </source>
</evidence>
<gene>
    <name evidence="9" type="ORF">F8C67_13600</name>
</gene>